<evidence type="ECO:0000256" key="1">
    <source>
        <dbReference type="SAM" id="SignalP"/>
    </source>
</evidence>
<dbReference type="Gene3D" id="2.60.120.260">
    <property type="entry name" value="Galactose-binding domain-like"/>
    <property type="match status" value="2"/>
</dbReference>
<sequence>MKFKKVTAYLACFFLVMNILVFPSINAKAADTTTANLYYTVDSNVAVGQDFNIYVNAQNINDLYGGSIDFAYDKSMIQIQDISEGDLIKNCGTTYNLLVKSTLPDTTGIINFAFSLQGDGPGIANANGKLFVIKAKALKAGNLGLNFISSDPDAGNTGGSLNALVKLSDSEGGTISLVTSNLTSNISTVPTVPSSQTIEETNTSLVYTGTWTSITGTGYSGGTGKYALASGASVEYKFTGTSVKWISYKALNRGKADVYIDGVLDANVDLYSATEQTKTTVYQKSGLTNALHTIKIVATGQKNPSSSNTIVIFDAFEINSNTNTPTDPQPQTIEETNTSLVYTGTWTSITGTGYSGGTGKYALASGASVEYKFTGTSVKWISYKALNRGKADVYIDGVLDANVDLYSATEQTKTTVYQKSGLTNALHTIKIVATGQKNPSSSNTIVIFDAFEINSNTTIPTDPQPQTIEETNTSLVYTGTWTSITGT</sequence>
<evidence type="ECO:0008006" key="4">
    <source>
        <dbReference type="Google" id="ProtNLM"/>
    </source>
</evidence>
<feature type="signal peptide" evidence="1">
    <location>
        <begin position="1"/>
        <end position="29"/>
    </location>
</feature>
<dbReference type="SUPFAM" id="SSF49384">
    <property type="entry name" value="Carbohydrate-binding domain"/>
    <property type="match status" value="1"/>
</dbReference>
<feature type="non-terminal residue" evidence="2">
    <location>
        <position position="487"/>
    </location>
</feature>
<keyword evidence="1" id="KW-0732">Signal</keyword>
<evidence type="ECO:0000313" key="2">
    <source>
        <dbReference type="EMBL" id="MBL4936329.1"/>
    </source>
</evidence>
<reference evidence="2 3" key="1">
    <citation type="submission" date="2021-01" db="EMBL/GenBank/DDBJ databases">
        <title>Genome public.</title>
        <authorList>
            <person name="Liu C."/>
            <person name="Sun Q."/>
        </authorList>
    </citation>
    <scope>NUCLEOTIDE SEQUENCE [LARGE SCALE GENOMIC DNA]</scope>
    <source>
        <strain evidence="2 3">YIM B02515</strain>
    </source>
</reference>
<gene>
    <name evidence="2" type="ORF">JK636_11210</name>
</gene>
<name>A0ABS1TAF5_9CLOT</name>
<proteinExistence type="predicted"/>
<keyword evidence="3" id="KW-1185">Reference proteome</keyword>
<dbReference type="Proteomes" id="UP000632377">
    <property type="component" value="Unassembled WGS sequence"/>
</dbReference>
<dbReference type="CDD" id="cd08547">
    <property type="entry name" value="Type_II_cohesin"/>
    <property type="match status" value="1"/>
</dbReference>
<accession>A0ABS1TAF5</accession>
<comment type="caution">
    <text evidence="2">The sequence shown here is derived from an EMBL/GenBank/DDBJ whole genome shotgun (WGS) entry which is preliminary data.</text>
</comment>
<dbReference type="EMBL" id="JAESWC010000004">
    <property type="protein sequence ID" value="MBL4936329.1"/>
    <property type="molecule type" value="Genomic_DNA"/>
</dbReference>
<dbReference type="InterPro" id="IPR008965">
    <property type="entry name" value="CBM2/CBM3_carb-bd_dom_sf"/>
</dbReference>
<dbReference type="Gene3D" id="2.60.40.680">
    <property type="match status" value="1"/>
</dbReference>
<evidence type="ECO:0000313" key="3">
    <source>
        <dbReference type="Proteomes" id="UP000632377"/>
    </source>
</evidence>
<organism evidence="2 3">
    <name type="scientific">Clostridium rhizosphaerae</name>
    <dbReference type="NCBI Taxonomy" id="2803861"/>
    <lineage>
        <taxon>Bacteria</taxon>
        <taxon>Bacillati</taxon>
        <taxon>Bacillota</taxon>
        <taxon>Clostridia</taxon>
        <taxon>Eubacteriales</taxon>
        <taxon>Clostridiaceae</taxon>
        <taxon>Clostridium</taxon>
    </lineage>
</organism>
<protein>
    <recommendedName>
        <fullName evidence="4">Cohesin domain-containing protein</fullName>
    </recommendedName>
</protein>
<feature type="chain" id="PRO_5045676954" description="Cohesin domain-containing protein" evidence="1">
    <location>
        <begin position="30"/>
        <end position="487"/>
    </location>
</feature>